<name>J9GIM3_9ZZZZ</name>
<protein>
    <submittedName>
        <fullName evidence="2">Uncharacterized protein</fullName>
    </submittedName>
</protein>
<evidence type="ECO:0000313" key="2">
    <source>
        <dbReference type="EMBL" id="EJW99379.1"/>
    </source>
</evidence>
<dbReference type="EMBL" id="AMCI01003833">
    <property type="protein sequence ID" value="EJW99379.1"/>
    <property type="molecule type" value="Genomic_DNA"/>
</dbReference>
<comment type="caution">
    <text evidence="2">The sequence shown here is derived from an EMBL/GenBank/DDBJ whole genome shotgun (WGS) entry which is preliminary data.</text>
</comment>
<sequence length="56" mass="6491">MNSMRMHSTKRKSCLRPLRPMRRRRNAGSRIGRTGAISPTTRMRWGMSATRFRGAV</sequence>
<evidence type="ECO:0000256" key="1">
    <source>
        <dbReference type="SAM" id="MobiDB-lite"/>
    </source>
</evidence>
<proteinExistence type="predicted"/>
<dbReference type="AlphaFoldDB" id="J9GIM3"/>
<accession>J9GIM3</accession>
<gene>
    <name evidence="2" type="ORF">EVA_12515</name>
</gene>
<feature type="region of interest" description="Disordered" evidence="1">
    <location>
        <begin position="1"/>
        <end position="42"/>
    </location>
</feature>
<organism evidence="2">
    <name type="scientific">gut metagenome</name>
    <dbReference type="NCBI Taxonomy" id="749906"/>
    <lineage>
        <taxon>unclassified sequences</taxon>
        <taxon>metagenomes</taxon>
        <taxon>organismal metagenomes</taxon>
    </lineage>
</organism>
<feature type="compositionally biased region" description="Basic residues" evidence="1">
    <location>
        <begin position="7"/>
        <end position="27"/>
    </location>
</feature>
<reference evidence="2" key="1">
    <citation type="journal article" date="2012" name="PLoS ONE">
        <title>Gene sets for utilization of primary and secondary nutrition supplies in the distal gut of endangered iberian lynx.</title>
        <authorList>
            <person name="Alcaide M."/>
            <person name="Messina E."/>
            <person name="Richter M."/>
            <person name="Bargiela R."/>
            <person name="Peplies J."/>
            <person name="Huws S.A."/>
            <person name="Newbold C.J."/>
            <person name="Golyshin P.N."/>
            <person name="Simon M.A."/>
            <person name="Lopez G."/>
            <person name="Yakimov M.M."/>
            <person name="Ferrer M."/>
        </authorList>
    </citation>
    <scope>NUCLEOTIDE SEQUENCE</scope>
</reference>